<dbReference type="EMBL" id="VYZN01000070">
    <property type="protein sequence ID" value="KAE9524340.1"/>
    <property type="molecule type" value="Genomic_DNA"/>
</dbReference>
<dbReference type="AlphaFoldDB" id="A0A6G0T117"/>
<proteinExistence type="predicted"/>
<evidence type="ECO:0000313" key="2">
    <source>
        <dbReference type="Proteomes" id="UP000475862"/>
    </source>
</evidence>
<sequence length="181" mass="20266">MDRSLSSSYSRRFPSINTSSQNFNWFQIVLRSFPIRPDSGLGDPDAVFNKLPPWYRNPALRFVEIRSCLLFSIFSKSLNVSFKEALEVDPSPSSANENSAKTSSLNIGELMSLWLLDADDPIDLLPIDSMVPSSSGLSSDVNGNCNMGHQRLFESAERPRCSESMPIRQNNQLLVFEPVDT</sequence>
<name>A0A6G0T117_APHGL</name>
<organism evidence="1 2">
    <name type="scientific">Aphis glycines</name>
    <name type="common">Soybean aphid</name>
    <dbReference type="NCBI Taxonomy" id="307491"/>
    <lineage>
        <taxon>Eukaryota</taxon>
        <taxon>Metazoa</taxon>
        <taxon>Ecdysozoa</taxon>
        <taxon>Arthropoda</taxon>
        <taxon>Hexapoda</taxon>
        <taxon>Insecta</taxon>
        <taxon>Pterygota</taxon>
        <taxon>Neoptera</taxon>
        <taxon>Paraneoptera</taxon>
        <taxon>Hemiptera</taxon>
        <taxon>Sternorrhyncha</taxon>
        <taxon>Aphidomorpha</taxon>
        <taxon>Aphidoidea</taxon>
        <taxon>Aphididae</taxon>
        <taxon>Aphidini</taxon>
        <taxon>Aphis</taxon>
        <taxon>Aphis</taxon>
    </lineage>
</organism>
<accession>A0A6G0T117</accession>
<keyword evidence="2" id="KW-1185">Reference proteome</keyword>
<gene>
    <name evidence="1" type="ORF">AGLY_015379</name>
</gene>
<protein>
    <submittedName>
        <fullName evidence="1">Uncharacterized protein</fullName>
    </submittedName>
</protein>
<reference evidence="1 2" key="1">
    <citation type="submission" date="2019-08" db="EMBL/GenBank/DDBJ databases">
        <title>The genome of the soybean aphid Biotype 1, its phylome, world population structure and adaptation to the North American continent.</title>
        <authorList>
            <person name="Giordano R."/>
            <person name="Donthu R.K."/>
            <person name="Hernandez A.G."/>
            <person name="Wright C.L."/>
            <person name="Zimin A.V."/>
        </authorList>
    </citation>
    <scope>NUCLEOTIDE SEQUENCE [LARGE SCALE GENOMIC DNA]</scope>
    <source>
        <tissue evidence="1">Whole aphids</tissue>
    </source>
</reference>
<dbReference type="Proteomes" id="UP000475862">
    <property type="component" value="Unassembled WGS sequence"/>
</dbReference>
<evidence type="ECO:0000313" key="1">
    <source>
        <dbReference type="EMBL" id="KAE9524340.1"/>
    </source>
</evidence>
<comment type="caution">
    <text evidence="1">The sequence shown here is derived from an EMBL/GenBank/DDBJ whole genome shotgun (WGS) entry which is preliminary data.</text>
</comment>